<keyword evidence="8 13" id="KW-1133">Transmembrane helix</keyword>
<dbReference type="FunFam" id="2.60.40.10:FF:000028">
    <property type="entry name" value="Neuronal cell adhesion molecule"/>
    <property type="match status" value="2"/>
</dbReference>
<keyword evidence="18" id="KW-1185">Reference proteome</keyword>
<evidence type="ECO:0000256" key="5">
    <source>
        <dbReference type="ARBA" id="ARBA00022737"/>
    </source>
</evidence>
<dbReference type="Proteomes" id="UP000275408">
    <property type="component" value="Unassembled WGS sequence"/>
</dbReference>
<dbReference type="Gene3D" id="2.60.40.10">
    <property type="entry name" value="Immunoglobulins"/>
    <property type="match status" value="11"/>
</dbReference>
<keyword evidence="9 13" id="KW-0472">Membrane</keyword>
<dbReference type="InterPro" id="IPR029021">
    <property type="entry name" value="Prot-tyrosine_phosphatase-like"/>
</dbReference>
<evidence type="ECO:0000256" key="12">
    <source>
        <dbReference type="SAM" id="MobiDB-lite"/>
    </source>
</evidence>
<dbReference type="SMART" id="SM00060">
    <property type="entry name" value="FN3"/>
    <property type="match status" value="11"/>
</dbReference>
<gene>
    <name evidence="17" type="ORF">pdam_00017041</name>
</gene>
<evidence type="ECO:0000259" key="15">
    <source>
        <dbReference type="PROSITE" id="PS50056"/>
    </source>
</evidence>
<dbReference type="PROSITE" id="PS00383">
    <property type="entry name" value="TYR_PHOSPHATASE_1"/>
    <property type="match status" value="2"/>
</dbReference>
<dbReference type="PROSITE" id="PS50056">
    <property type="entry name" value="TYR_PHOSPHATASE_2"/>
    <property type="match status" value="2"/>
</dbReference>
<feature type="domain" description="Fibronectin type-III" evidence="16">
    <location>
        <begin position="362"/>
        <end position="451"/>
    </location>
</feature>
<evidence type="ECO:0000256" key="11">
    <source>
        <dbReference type="ARBA" id="ARBA00051722"/>
    </source>
</evidence>
<dbReference type="SMART" id="SM00404">
    <property type="entry name" value="PTPc_motif"/>
    <property type="match status" value="2"/>
</dbReference>
<feature type="domain" description="Tyrosine-protein phosphatase" evidence="14">
    <location>
        <begin position="1806"/>
        <end position="2064"/>
    </location>
</feature>
<dbReference type="GO" id="GO:0016020">
    <property type="term" value="C:membrane"/>
    <property type="evidence" value="ECO:0007669"/>
    <property type="project" value="UniProtKB-SubCell"/>
</dbReference>
<evidence type="ECO:0000259" key="16">
    <source>
        <dbReference type="PROSITE" id="PS50853"/>
    </source>
</evidence>
<evidence type="ECO:0000313" key="18">
    <source>
        <dbReference type="Proteomes" id="UP000275408"/>
    </source>
</evidence>
<dbReference type="InterPro" id="IPR000387">
    <property type="entry name" value="Tyr_Pase_dom"/>
</dbReference>
<evidence type="ECO:0000256" key="4">
    <source>
        <dbReference type="ARBA" id="ARBA00022729"/>
    </source>
</evidence>
<comment type="subcellular location">
    <subcellularLocation>
        <location evidence="1">Membrane</location>
        <topology evidence="1">Single-pass type I membrane protein</topology>
    </subcellularLocation>
</comment>
<dbReference type="OrthoDB" id="10253954at2759"/>
<proteinExistence type="predicted"/>
<feature type="region of interest" description="Disordered" evidence="12">
    <location>
        <begin position="278"/>
        <end position="302"/>
    </location>
</feature>
<dbReference type="EC" id="3.1.3.48" evidence="2"/>
<dbReference type="CDD" id="cd00063">
    <property type="entry name" value="FN3"/>
    <property type="match status" value="11"/>
</dbReference>
<dbReference type="SUPFAM" id="SSF49265">
    <property type="entry name" value="Fibronectin type III"/>
    <property type="match status" value="6"/>
</dbReference>
<dbReference type="PANTHER" id="PTHR46957">
    <property type="entry name" value="CYTOKINE RECEPTOR"/>
    <property type="match status" value="1"/>
</dbReference>
<evidence type="ECO:0000256" key="6">
    <source>
        <dbReference type="ARBA" id="ARBA00022801"/>
    </source>
</evidence>
<dbReference type="Pfam" id="PF00041">
    <property type="entry name" value="fn3"/>
    <property type="match status" value="11"/>
</dbReference>
<feature type="domain" description="Tyrosine specific protein phosphatases" evidence="15">
    <location>
        <begin position="1980"/>
        <end position="2055"/>
    </location>
</feature>
<feature type="domain" description="Fibronectin type-III" evidence="16">
    <location>
        <begin position="129"/>
        <end position="232"/>
    </location>
</feature>
<keyword evidence="3 13" id="KW-0812">Transmembrane</keyword>
<evidence type="ECO:0000256" key="2">
    <source>
        <dbReference type="ARBA" id="ARBA00013064"/>
    </source>
</evidence>
<keyword evidence="5" id="KW-0677">Repeat</keyword>
<dbReference type="PROSITE" id="PS50055">
    <property type="entry name" value="TYR_PHOSPHATASE_PTP"/>
    <property type="match status" value="2"/>
</dbReference>
<dbReference type="PROSITE" id="PS50853">
    <property type="entry name" value="FN3"/>
    <property type="match status" value="11"/>
</dbReference>
<feature type="domain" description="Fibronectin type-III" evidence="16">
    <location>
        <begin position="746"/>
        <end position="839"/>
    </location>
</feature>
<evidence type="ECO:0000256" key="3">
    <source>
        <dbReference type="ARBA" id="ARBA00022692"/>
    </source>
</evidence>
<feature type="domain" description="Fibronectin type-III" evidence="16">
    <location>
        <begin position="1131"/>
        <end position="1223"/>
    </location>
</feature>
<evidence type="ECO:0000256" key="13">
    <source>
        <dbReference type="SAM" id="Phobius"/>
    </source>
</evidence>
<feature type="domain" description="Fibronectin type-III" evidence="16">
    <location>
        <begin position="1035"/>
        <end position="1129"/>
    </location>
</feature>
<dbReference type="InterPro" id="IPR003961">
    <property type="entry name" value="FN3_dom"/>
</dbReference>
<keyword evidence="6" id="KW-0378">Hydrolase</keyword>
<comment type="catalytic activity">
    <reaction evidence="11">
        <text>O-phospho-L-tyrosyl-[protein] + H2O = L-tyrosyl-[protein] + phosphate</text>
        <dbReference type="Rhea" id="RHEA:10684"/>
        <dbReference type="Rhea" id="RHEA-COMP:10136"/>
        <dbReference type="Rhea" id="RHEA-COMP:20101"/>
        <dbReference type="ChEBI" id="CHEBI:15377"/>
        <dbReference type="ChEBI" id="CHEBI:43474"/>
        <dbReference type="ChEBI" id="CHEBI:46858"/>
        <dbReference type="ChEBI" id="CHEBI:61978"/>
        <dbReference type="EC" id="3.1.3.48"/>
    </reaction>
</comment>
<protein>
    <recommendedName>
        <fullName evidence="2">protein-tyrosine-phosphatase</fullName>
        <ecNumber evidence="2">3.1.3.48</ecNumber>
    </recommendedName>
</protein>
<organism evidence="17 18">
    <name type="scientific">Pocillopora damicornis</name>
    <name type="common">Cauliflower coral</name>
    <name type="synonym">Millepora damicornis</name>
    <dbReference type="NCBI Taxonomy" id="46731"/>
    <lineage>
        <taxon>Eukaryota</taxon>
        <taxon>Metazoa</taxon>
        <taxon>Cnidaria</taxon>
        <taxon>Anthozoa</taxon>
        <taxon>Hexacorallia</taxon>
        <taxon>Scleractinia</taxon>
        <taxon>Astrocoeniina</taxon>
        <taxon>Pocilloporidae</taxon>
        <taxon>Pocillopora</taxon>
    </lineage>
</organism>
<accession>A0A3M6UIE3</accession>
<feature type="domain" description="Fibronectin type-III" evidence="16">
    <location>
        <begin position="454"/>
        <end position="547"/>
    </location>
</feature>
<comment type="caution">
    <text evidence="17">The sequence shown here is derived from an EMBL/GenBank/DDBJ whole genome shotgun (WGS) entry which is preliminary data.</text>
</comment>
<dbReference type="GO" id="GO:0004725">
    <property type="term" value="F:protein tyrosine phosphatase activity"/>
    <property type="evidence" value="ECO:0007669"/>
    <property type="project" value="UniProtKB-EC"/>
</dbReference>
<dbReference type="SUPFAM" id="SSF52799">
    <property type="entry name" value="(Phosphotyrosine protein) phosphatases II"/>
    <property type="match status" value="2"/>
</dbReference>
<dbReference type="SMART" id="SM00194">
    <property type="entry name" value="PTPc"/>
    <property type="match status" value="2"/>
</dbReference>
<feature type="compositionally biased region" description="Low complexity" evidence="12">
    <location>
        <begin position="280"/>
        <end position="297"/>
    </location>
</feature>
<sequence>MTVVCANQASEEGPLPSHYLPTVVSTTSSPFLVVASTKISGLINTTTSKNIAKGSIQTQSTTNGINVASGKSSPTLSDTATMVSNVGVSTSQGAIHLTPTTSSFYMQTSGSLISSVMTPLPTTASPPGTPDPPIIQNITVLSATSVLVKWNTTSDQSVATNYSVEFSVNISTWKQPACNHSLVQGACVVNQKQAVIVLLKPFTNYTFRVVAKSQFGRSNYSAERKWVMTDEAAPSAAPVITAARNVSSQEIFIAWQPPPAGTENGIFQKYEIYIKKETPQEPTTAPTTGGFPVTEPLEPTPEPEFEKLQSGLLVSVGLVLNYTVRNLDKWTDYEIKVRAVTIAPGPFSDKVIVRTDEDVPSQPRHVVARALNSSAIYLNWSEPADKNGVLLYYQVKWDSSGKTFIRKFGLKKSVTLSPLNPFTLYVINVSAFTSKGEGKRVTVEEQTDEGVPSAPQNLSTKTLNATAIRVSWKEPKKLNGKIKYRLSCERTGEPSSVAKLLYDGNNTQFIVSDLKPYTRYIFSVTAYNVKYNLSSSEVFTEETTDQAEPSPPRNVTAKSMNSTAIRVSWVKALNPNGKINYKLRVRLSGEKEEENRPVYEGNDTTYLVTGLQEYVKYAFTVVSFNIKNKWESKPVVAVESTRPSEPSGPPQNVQAWTLSSTSIQVTWGPPLLEEQNGVILRYDVDYRTRSGQPNKLATADNQTTIQVKNLTSFTRYWFAVRAVNVIGVGPESEEVSNTTSEDRPSPPVKVSAKTVNSTAIKVTWEKPLHPNGEIFYRLYYWQTREGAGTKLVAYEGPLMEYVVGGLHEYVPYTFMVQAYNIRYSWSSAGTNATETTHPAAPSGPPLNVAVFAESSTSLLVKWNPPTELERNGVITYYIIRYTSLGEESSINTTDNTTQKLIPHLRKFTEYYVTVQAVNDIGAGPPSVNDTKNTTLEDLPGEPVIDNVTSNTYTLALTWKPPIEKNGILIAFRLCWRYVEERNYSCENLSAAESRYEIKNLKAYSLYNISLEAQTSVGFGPAATNTYRTSEGVPSKPLSLRAWNTSENTIYVTWKRPARVNGILKSYKVFNRAASDSSQRSTENIALGTNFTLVKLQPYTSYNVTVQAFTAAGGGEKTDVQVMTDEAGPEGPPRKVKIESKTSTSFTLSWNPPLQPNGDIVGYKIRYFMCNSSHLKTIEDTTPDSTHTIQDLQPFRCYGIQVACQSSGGLGDYSVAIESRTDPAAPPPLGTLPPPDEEEIDGTSFTVKLTKASNKLGVVQYYRVIVREFATNNRDRPVPADNEPKDYGEEDLYTYEEAREMKPKLVPYVAVEFPADKFDSFKNFKVGDGKRYYRIPDDIVSKKNRKRRRRRREIDDSVDEFYNGPLEENTFYAVFQRAYVNKDVFTSSEWMDPVATAAARSPSEAPPSSSNTGLIVGIVFILLVVPVVLAAAYFIWKKRFKSGGSLDDRDDFTNGHPMRMRKSRKRRSLQKRLMGSTESLNRLDELAASRARRHPVPIDDFERHVERMHMDGDHGFSEEYLVQVLVQPEEEFSFQHFLNPTNKFKNRYANIVAYDHTRVLLNPIDGVAGSDYINASFIDGYNRQRAYIAAQGPLMETFDDFWRMMWEQMCSVIIMLTKLEERGRRKCDQYWPERGTRKYGQVQVTLKETLNMSHYTVRKMVMSHKLFPEDEREVKQFHFTAWPDHGVPSHPTPLLSLVRHAYVSNRESVGPMVVHCSAGVGRTGTFITLDVMLQRISQEDSIDVFGFVRQMRFQRNFMVQTEAQYVFIHDALLEAITCGVTEVEAKDLGTRIRELRQVDQETGYTYLENEFCRLAKEENHPIAFKSASLNCNASKNRYANILPFESTRVHLKMRPGEMGSDYINANYIDGYCQPRAYVATQAPVPDTFEDFWRLIWEQESAAIVMLTREEEAGKVKCHHYWPSEGSRLYGVILVELIEENSFADYITRKFKLTHTEEKNSHTVCQFQYTDWPDTGLPDSGVGIVDLIGQVQKWQQQSGNTAIVIHCSGGVGRTGVFCGISIMIERLKAEGVIDVFQTVQAMRLQRPAMVQTAEQYEFCYTTLQEYLDSFDLYANFQ</sequence>
<evidence type="ECO:0000256" key="8">
    <source>
        <dbReference type="ARBA" id="ARBA00022989"/>
    </source>
</evidence>
<dbReference type="EMBL" id="RCHS01001443">
    <property type="protein sequence ID" value="RMX53427.1"/>
    <property type="molecule type" value="Genomic_DNA"/>
</dbReference>
<feature type="domain" description="Fibronectin type-III" evidence="16">
    <location>
        <begin position="938"/>
        <end position="1032"/>
    </location>
</feature>
<feature type="region of interest" description="Disordered" evidence="12">
    <location>
        <begin position="731"/>
        <end position="750"/>
    </location>
</feature>
<keyword evidence="10" id="KW-0325">Glycoprotein</keyword>
<evidence type="ECO:0000256" key="1">
    <source>
        <dbReference type="ARBA" id="ARBA00004479"/>
    </source>
</evidence>
<dbReference type="InterPro" id="IPR000242">
    <property type="entry name" value="PTP_cat"/>
</dbReference>
<feature type="domain" description="Tyrosine specific protein phosphatases" evidence="15">
    <location>
        <begin position="1691"/>
        <end position="1765"/>
    </location>
</feature>
<dbReference type="Gene3D" id="3.90.190.10">
    <property type="entry name" value="Protein tyrosine phosphatase superfamily"/>
    <property type="match status" value="2"/>
</dbReference>
<evidence type="ECO:0000256" key="7">
    <source>
        <dbReference type="ARBA" id="ARBA00022912"/>
    </source>
</evidence>
<evidence type="ECO:0000256" key="10">
    <source>
        <dbReference type="ARBA" id="ARBA00023180"/>
    </source>
</evidence>
<dbReference type="FunFam" id="3.90.190.10:FF:000088">
    <property type="entry name" value="Receptor protein-tyrosine phosphatase LAR"/>
    <property type="match status" value="1"/>
</dbReference>
<feature type="region of interest" description="Disordered" evidence="12">
    <location>
        <begin position="1450"/>
        <end position="1470"/>
    </location>
</feature>
<evidence type="ECO:0000313" key="17">
    <source>
        <dbReference type="EMBL" id="RMX53427.1"/>
    </source>
</evidence>
<evidence type="ECO:0000256" key="9">
    <source>
        <dbReference type="ARBA" id="ARBA00023136"/>
    </source>
</evidence>
<feature type="domain" description="Fibronectin type-III" evidence="16">
    <location>
        <begin position="237"/>
        <end position="358"/>
    </location>
</feature>
<keyword evidence="7" id="KW-0904">Protein phosphatase</keyword>
<dbReference type="InterPro" id="IPR036116">
    <property type="entry name" value="FN3_sf"/>
</dbReference>
<dbReference type="PANTHER" id="PTHR46957:SF6">
    <property type="entry name" value="PROTEIN-TYROSINE-PHOSPHATASE"/>
    <property type="match status" value="1"/>
</dbReference>
<name>A0A3M6UIE3_POCDA</name>
<feature type="compositionally biased region" description="Basic residues" evidence="12">
    <location>
        <begin position="1457"/>
        <end position="1469"/>
    </location>
</feature>
<dbReference type="STRING" id="46731.A0A3M6UIE3"/>
<reference evidence="17 18" key="1">
    <citation type="journal article" date="2018" name="Sci. Rep.">
        <title>Comparative analysis of the Pocillopora damicornis genome highlights role of immune system in coral evolution.</title>
        <authorList>
            <person name="Cunning R."/>
            <person name="Bay R.A."/>
            <person name="Gillette P."/>
            <person name="Baker A.C."/>
            <person name="Traylor-Knowles N."/>
        </authorList>
    </citation>
    <scope>NUCLEOTIDE SEQUENCE [LARGE SCALE GENOMIC DNA]</scope>
    <source>
        <strain evidence="17">RSMAS</strain>
        <tissue evidence="17">Whole animal</tissue>
    </source>
</reference>
<feature type="domain" description="Fibronectin type-III" evidence="16">
    <location>
        <begin position="844"/>
        <end position="937"/>
    </location>
</feature>
<dbReference type="InterPro" id="IPR050713">
    <property type="entry name" value="RTP_Phos/Ushers"/>
</dbReference>
<dbReference type="InterPro" id="IPR003595">
    <property type="entry name" value="Tyr_Pase_cat"/>
</dbReference>
<feature type="domain" description="Fibronectin type-III" evidence="16">
    <location>
        <begin position="551"/>
        <end position="647"/>
    </location>
</feature>
<evidence type="ECO:0000259" key="14">
    <source>
        <dbReference type="PROSITE" id="PS50055"/>
    </source>
</evidence>
<dbReference type="Pfam" id="PF00102">
    <property type="entry name" value="Y_phosphatase"/>
    <property type="match status" value="2"/>
</dbReference>
<feature type="domain" description="Tyrosine-protein phosphatase" evidence="14">
    <location>
        <begin position="1515"/>
        <end position="1774"/>
    </location>
</feature>
<feature type="domain" description="Fibronectin type-III" evidence="16">
    <location>
        <begin position="649"/>
        <end position="742"/>
    </location>
</feature>
<feature type="transmembrane region" description="Helical" evidence="13">
    <location>
        <begin position="1413"/>
        <end position="1435"/>
    </location>
</feature>
<keyword evidence="4" id="KW-0732">Signal</keyword>
<dbReference type="InterPro" id="IPR016130">
    <property type="entry name" value="Tyr_Pase_AS"/>
</dbReference>
<dbReference type="PRINTS" id="PR00700">
    <property type="entry name" value="PRTYPHPHTASE"/>
</dbReference>
<dbReference type="InterPro" id="IPR013783">
    <property type="entry name" value="Ig-like_fold"/>
</dbReference>
<dbReference type="FunFam" id="3.90.190.10:FF:000102">
    <property type="entry name" value="Receptor-type tyrosine-protein phosphatase"/>
    <property type="match status" value="1"/>
</dbReference>